<name>A0A8J7JTM8_9CYAN</name>
<dbReference type="AlphaFoldDB" id="A0A8J7JTM8"/>
<organism evidence="2 3">
    <name type="scientific">Plectonema cf. radiosum LEGE 06105</name>
    <dbReference type="NCBI Taxonomy" id="945769"/>
    <lineage>
        <taxon>Bacteria</taxon>
        <taxon>Bacillati</taxon>
        <taxon>Cyanobacteriota</taxon>
        <taxon>Cyanophyceae</taxon>
        <taxon>Oscillatoriophycideae</taxon>
        <taxon>Oscillatoriales</taxon>
        <taxon>Microcoleaceae</taxon>
        <taxon>Plectonema</taxon>
    </lineage>
</organism>
<dbReference type="RefSeq" id="WP_228059755.1">
    <property type="nucleotide sequence ID" value="NZ_JADEWL010000045.1"/>
</dbReference>
<protein>
    <submittedName>
        <fullName evidence="2">Uncharacterized protein</fullName>
    </submittedName>
</protein>
<keyword evidence="1" id="KW-0472">Membrane</keyword>
<proteinExistence type="predicted"/>
<evidence type="ECO:0000313" key="3">
    <source>
        <dbReference type="Proteomes" id="UP000620559"/>
    </source>
</evidence>
<keyword evidence="1" id="KW-0812">Transmembrane</keyword>
<gene>
    <name evidence="2" type="ORF">IQ247_14850</name>
</gene>
<dbReference type="Proteomes" id="UP000620559">
    <property type="component" value="Unassembled WGS sequence"/>
</dbReference>
<evidence type="ECO:0000256" key="1">
    <source>
        <dbReference type="SAM" id="Phobius"/>
    </source>
</evidence>
<accession>A0A8J7JTM8</accession>
<sequence length="121" mass="13425">MFIQNNPAKNMTQNQSLLSLRVWRSPLLGLVNLLVMGGTIVFGGELVLGEDTPTPENRCLIPGCPPMCVPLEACKPPAPAEPIVQKIIQLYPAAVEQLQKDDPQAIEKLYQGDRKTWLFRT</sequence>
<evidence type="ECO:0000313" key="2">
    <source>
        <dbReference type="EMBL" id="MBE9213929.1"/>
    </source>
</evidence>
<keyword evidence="3" id="KW-1185">Reference proteome</keyword>
<comment type="caution">
    <text evidence="2">The sequence shown here is derived from an EMBL/GenBank/DDBJ whole genome shotgun (WGS) entry which is preliminary data.</text>
</comment>
<feature type="transmembrane region" description="Helical" evidence="1">
    <location>
        <begin position="27"/>
        <end position="48"/>
    </location>
</feature>
<dbReference type="EMBL" id="JADEWL010000045">
    <property type="protein sequence ID" value="MBE9213929.1"/>
    <property type="molecule type" value="Genomic_DNA"/>
</dbReference>
<reference evidence="2" key="1">
    <citation type="submission" date="2020-10" db="EMBL/GenBank/DDBJ databases">
        <authorList>
            <person name="Castelo-Branco R."/>
            <person name="Eusebio N."/>
            <person name="Adriana R."/>
            <person name="Vieira A."/>
            <person name="Brugerolle De Fraissinette N."/>
            <person name="Rezende De Castro R."/>
            <person name="Schneider M.P."/>
            <person name="Vasconcelos V."/>
            <person name="Leao P.N."/>
        </authorList>
    </citation>
    <scope>NUCLEOTIDE SEQUENCE</scope>
    <source>
        <strain evidence="2">LEGE 06105</strain>
    </source>
</reference>
<keyword evidence="1" id="KW-1133">Transmembrane helix</keyword>